<feature type="transmembrane region" description="Helical" evidence="1">
    <location>
        <begin position="128"/>
        <end position="150"/>
    </location>
</feature>
<feature type="transmembrane region" description="Helical" evidence="1">
    <location>
        <begin position="225"/>
        <end position="245"/>
    </location>
</feature>
<sequence>MTPPTRALSTLAFLTLLFIAFVMGANHVAARLAFNHGVDVPTAVTFRSIATALVVGALLAIYRVPLTLTPRQRKALPLIGVLIAVQSLCLYSAVARLPVALALLVFNSFPLMTALWARLLYRHQPERALLIAMPVILLGLVLALDVLGAASGLGAAGQWREIGAGVGYALAASATFGLALVLTQHEAGGLDGRLRTFATMAIVGLLAGVAVAWRGGFALPTATAGWWGLALLTLLYGTGITILFTVLPRLGVVGNSAVMNVEPVFALVLAWLILGQAIAPVQVAGAFIVVGAVIWLGMRKNREHPLSA</sequence>
<accession>A0A853IVV3</accession>
<comment type="caution">
    <text evidence="3">The sequence shown here is derived from an EMBL/GenBank/DDBJ whole genome shotgun (WGS) entry which is preliminary data.</text>
</comment>
<dbReference type="AlphaFoldDB" id="A0A853IVV3"/>
<feature type="domain" description="EamA" evidence="2">
    <location>
        <begin position="12"/>
        <end position="143"/>
    </location>
</feature>
<feature type="transmembrane region" description="Helical" evidence="1">
    <location>
        <begin position="100"/>
        <end position="121"/>
    </location>
</feature>
<evidence type="ECO:0000256" key="1">
    <source>
        <dbReference type="SAM" id="Phobius"/>
    </source>
</evidence>
<keyword evidence="4" id="KW-1185">Reference proteome</keyword>
<dbReference type="PANTHER" id="PTHR22911">
    <property type="entry name" value="ACYL-MALONYL CONDENSING ENZYME-RELATED"/>
    <property type="match status" value="1"/>
</dbReference>
<name>A0A853IVV3_9BURK</name>
<keyword evidence="1" id="KW-0812">Transmembrane</keyword>
<keyword evidence="1" id="KW-1133">Transmembrane helix</keyword>
<gene>
    <name evidence="3" type="ORF">H0I39_11715</name>
</gene>
<evidence type="ECO:0000313" key="4">
    <source>
        <dbReference type="Proteomes" id="UP000589716"/>
    </source>
</evidence>
<dbReference type="EMBL" id="JACCKX010000001">
    <property type="protein sequence ID" value="NZA02251.1"/>
    <property type="molecule type" value="Genomic_DNA"/>
</dbReference>
<dbReference type="Proteomes" id="UP000589716">
    <property type="component" value="Unassembled WGS sequence"/>
</dbReference>
<dbReference type="InterPro" id="IPR037185">
    <property type="entry name" value="EmrE-like"/>
</dbReference>
<dbReference type="RefSeq" id="WP_180550600.1">
    <property type="nucleotide sequence ID" value="NZ_JACCKX010000001.1"/>
</dbReference>
<dbReference type="InterPro" id="IPR000620">
    <property type="entry name" value="EamA_dom"/>
</dbReference>
<dbReference type="Pfam" id="PF00892">
    <property type="entry name" value="EamA"/>
    <property type="match status" value="2"/>
</dbReference>
<feature type="transmembrane region" description="Helical" evidence="1">
    <location>
        <begin position="257"/>
        <end position="274"/>
    </location>
</feature>
<proteinExistence type="predicted"/>
<feature type="domain" description="EamA" evidence="2">
    <location>
        <begin position="165"/>
        <end position="296"/>
    </location>
</feature>
<feature type="transmembrane region" description="Helical" evidence="1">
    <location>
        <begin position="280"/>
        <end position="298"/>
    </location>
</feature>
<keyword evidence="1" id="KW-0472">Membrane</keyword>
<dbReference type="PANTHER" id="PTHR22911:SF79">
    <property type="entry name" value="MOBA-LIKE NTP TRANSFERASE DOMAIN-CONTAINING PROTEIN"/>
    <property type="match status" value="1"/>
</dbReference>
<protein>
    <submittedName>
        <fullName evidence="3">DMT family transporter</fullName>
    </submittedName>
</protein>
<evidence type="ECO:0000259" key="2">
    <source>
        <dbReference type="Pfam" id="PF00892"/>
    </source>
</evidence>
<feature type="transmembrane region" description="Helical" evidence="1">
    <location>
        <begin position="46"/>
        <end position="64"/>
    </location>
</feature>
<feature type="transmembrane region" description="Helical" evidence="1">
    <location>
        <begin position="76"/>
        <end position="94"/>
    </location>
</feature>
<feature type="transmembrane region" description="Helical" evidence="1">
    <location>
        <begin position="162"/>
        <end position="182"/>
    </location>
</feature>
<organism evidence="3 4">
    <name type="scientific">Ottowia beijingensis</name>
    <dbReference type="NCBI Taxonomy" id="1207057"/>
    <lineage>
        <taxon>Bacteria</taxon>
        <taxon>Pseudomonadati</taxon>
        <taxon>Pseudomonadota</taxon>
        <taxon>Betaproteobacteria</taxon>
        <taxon>Burkholderiales</taxon>
        <taxon>Comamonadaceae</taxon>
        <taxon>Ottowia</taxon>
    </lineage>
</organism>
<dbReference type="SUPFAM" id="SSF103481">
    <property type="entry name" value="Multidrug resistance efflux transporter EmrE"/>
    <property type="match status" value="2"/>
</dbReference>
<dbReference type="GO" id="GO:0016020">
    <property type="term" value="C:membrane"/>
    <property type="evidence" value="ECO:0007669"/>
    <property type="project" value="InterPro"/>
</dbReference>
<reference evidence="3 4" key="1">
    <citation type="submission" date="2020-07" db="EMBL/GenBank/DDBJ databases">
        <authorList>
            <person name="Maaloum M."/>
        </authorList>
    </citation>
    <scope>NUCLEOTIDE SEQUENCE [LARGE SCALE GENOMIC DNA]</scope>
    <source>
        <strain evidence="3 4">GCS-AN-3</strain>
    </source>
</reference>
<feature type="transmembrane region" description="Helical" evidence="1">
    <location>
        <begin position="194"/>
        <end position="213"/>
    </location>
</feature>
<evidence type="ECO:0000313" key="3">
    <source>
        <dbReference type="EMBL" id="NZA02251.1"/>
    </source>
</evidence>